<keyword evidence="12" id="KW-1185">Reference proteome</keyword>
<comment type="pathway">
    <text evidence="1 7">Carbohydrate degradation; pentose phosphate pathway; D-ribulose 5-phosphate from D-glucose 6-phosphate (oxidative stage): step 1/3.</text>
</comment>
<dbReference type="EC" id="1.1.1.49" evidence="7"/>
<dbReference type="Pfam" id="PF02781">
    <property type="entry name" value="G6PD_C"/>
    <property type="match status" value="1"/>
</dbReference>
<dbReference type="InterPro" id="IPR022674">
    <property type="entry name" value="G6P_DH_NAD-bd"/>
</dbReference>
<dbReference type="GO" id="GO:0006006">
    <property type="term" value="P:glucose metabolic process"/>
    <property type="evidence" value="ECO:0007669"/>
    <property type="project" value="UniProtKB-KW"/>
</dbReference>
<feature type="binding site" evidence="7">
    <location>
        <position position="369"/>
    </location>
    <ligand>
        <name>substrate</name>
    </ligand>
</feature>
<feature type="domain" description="Glucose-6-phosphate dehydrogenase C-terminal" evidence="10">
    <location>
        <begin position="217"/>
        <end position="517"/>
    </location>
</feature>
<comment type="similarity">
    <text evidence="2 7">Belongs to the glucose-6-phosphate dehydrogenase family.</text>
</comment>
<evidence type="ECO:0000256" key="8">
    <source>
        <dbReference type="SAM" id="MobiDB-lite"/>
    </source>
</evidence>
<dbReference type="Pfam" id="PF00479">
    <property type="entry name" value="G6PD_N"/>
    <property type="match status" value="1"/>
</dbReference>
<dbReference type="PROSITE" id="PS00069">
    <property type="entry name" value="G6P_DEHYDROGENASE"/>
    <property type="match status" value="1"/>
</dbReference>
<evidence type="ECO:0000259" key="10">
    <source>
        <dbReference type="Pfam" id="PF02781"/>
    </source>
</evidence>
<evidence type="ECO:0000256" key="3">
    <source>
        <dbReference type="ARBA" id="ARBA00022526"/>
    </source>
</evidence>
<dbReference type="SUPFAM" id="SSF51735">
    <property type="entry name" value="NAD(P)-binding Rossmann-fold domains"/>
    <property type="match status" value="1"/>
</dbReference>
<dbReference type="GO" id="GO:0004345">
    <property type="term" value="F:glucose-6-phosphate dehydrogenase activity"/>
    <property type="evidence" value="ECO:0007669"/>
    <property type="project" value="UniProtKB-UniRule"/>
</dbReference>
<dbReference type="KEGG" id="agv:OJF2_27340"/>
<organism evidence="11 12">
    <name type="scientific">Aquisphaera giovannonii</name>
    <dbReference type="NCBI Taxonomy" id="406548"/>
    <lineage>
        <taxon>Bacteria</taxon>
        <taxon>Pseudomonadati</taxon>
        <taxon>Planctomycetota</taxon>
        <taxon>Planctomycetia</taxon>
        <taxon>Isosphaerales</taxon>
        <taxon>Isosphaeraceae</taxon>
        <taxon>Aquisphaera</taxon>
    </lineage>
</organism>
<dbReference type="Proteomes" id="UP000324233">
    <property type="component" value="Chromosome"/>
</dbReference>
<comment type="function">
    <text evidence="7">Catalyzes the oxidation of glucose 6-phosphate to 6-phosphogluconolactone.</text>
</comment>
<dbReference type="UniPathway" id="UPA00115">
    <property type="reaction ID" value="UER00408"/>
</dbReference>
<dbReference type="EMBL" id="CP042997">
    <property type="protein sequence ID" value="QEH34199.1"/>
    <property type="molecule type" value="Genomic_DNA"/>
</dbReference>
<evidence type="ECO:0000256" key="6">
    <source>
        <dbReference type="ARBA" id="ARBA00023277"/>
    </source>
</evidence>
<dbReference type="PIRSF" id="PIRSF000110">
    <property type="entry name" value="G6PD"/>
    <property type="match status" value="1"/>
</dbReference>
<dbReference type="Gene3D" id="3.30.360.10">
    <property type="entry name" value="Dihydrodipicolinate Reductase, domain 2"/>
    <property type="match status" value="1"/>
</dbReference>
<sequence length="519" mass="58764">MPAKANEPAADSNPLRQSLPRARVPEPCAVVLFGSTGDLAHRKLVPALYNLARGGNLPSECAIVGFARRDWSDDDLRAEYEKTLEKEGGPDFKEIWPQFSTRLVFSPGNFDDPESYRKLKEKLEELDRTHGTRGNRIFYLAVSPEFFETIVEQLGKAGLIYPRHQESPWSRVVIEKPFGHDLGSAKELSRDLSKVLDESQVYRIDHYLGKETVQNILAFRFGNSIFEPIWNRRHVGAVQITVAEEVGMSGSRGAYYDTAGAIRDMVQNHMMQLLCLVAMEPPTDLSADVVRSEKVKVLQALPRWKPEDVYRNVVRAQYTAGSIEGKEVPGYLQEKGVKPDSRTAPYVAMRLELNNWRWAGVPFFLRTGKRLPKRATEIAIQFRRPPTELFEPEVDGHTGMNQLVLRIQPNEGASLAFEAKIPGSRRRLQEVRMDFRYGTAFAVPPPEAYERLLLDVMLGDPTLFTRTDEVDSAWRFITTILDAWELPDAPPPVNYVAGSWGPLEADKLLEADGSKWRRL</sequence>
<feature type="binding site" evidence="7">
    <location>
        <position position="68"/>
    </location>
    <ligand>
        <name>NADP(+)</name>
        <dbReference type="ChEBI" id="CHEBI:58349"/>
    </ligand>
</feature>
<feature type="binding site" evidence="7">
    <location>
        <position position="264"/>
    </location>
    <ligand>
        <name>substrate</name>
    </ligand>
</feature>
<dbReference type="InterPro" id="IPR001282">
    <property type="entry name" value="G6P_DH"/>
</dbReference>
<evidence type="ECO:0000259" key="9">
    <source>
        <dbReference type="Pfam" id="PF00479"/>
    </source>
</evidence>
<dbReference type="NCBIfam" id="TIGR00871">
    <property type="entry name" value="zwf"/>
    <property type="match status" value="1"/>
</dbReference>
<dbReference type="OrthoDB" id="9802739at2"/>
<dbReference type="PANTHER" id="PTHR23429">
    <property type="entry name" value="GLUCOSE-6-PHOSPHATE 1-DEHYDROGENASE G6PD"/>
    <property type="match status" value="1"/>
</dbReference>
<feature type="binding site" evidence="7">
    <location>
        <position position="176"/>
    </location>
    <ligand>
        <name>NADP(+)</name>
        <dbReference type="ChEBI" id="CHEBI:58349"/>
    </ligand>
</feature>
<evidence type="ECO:0000313" key="12">
    <source>
        <dbReference type="Proteomes" id="UP000324233"/>
    </source>
</evidence>
<comment type="caution">
    <text evidence="7">Lacks conserved residue(s) required for the propagation of feature annotation.</text>
</comment>
<dbReference type="Gene3D" id="3.40.50.720">
    <property type="entry name" value="NAD(P)-binding Rossmann-like Domain"/>
    <property type="match status" value="1"/>
</dbReference>
<dbReference type="HAMAP" id="MF_00966">
    <property type="entry name" value="G6PD"/>
    <property type="match status" value="1"/>
</dbReference>
<feature type="binding site" evidence="7">
    <location>
        <position position="206"/>
    </location>
    <ligand>
        <name>substrate</name>
    </ligand>
</feature>
<gene>
    <name evidence="7 11" type="primary">zwf</name>
    <name evidence="11" type="ORF">OJF2_27340</name>
</gene>
<evidence type="ECO:0000256" key="4">
    <source>
        <dbReference type="ARBA" id="ARBA00022857"/>
    </source>
</evidence>
<dbReference type="GO" id="GO:0050661">
    <property type="term" value="F:NADP binding"/>
    <property type="evidence" value="ECO:0007669"/>
    <property type="project" value="UniProtKB-UniRule"/>
</dbReference>
<feature type="domain" description="Glucose-6-phosphate dehydrogenase NAD-binding" evidence="9">
    <location>
        <begin position="31"/>
        <end position="215"/>
    </location>
</feature>
<dbReference type="InterPro" id="IPR036291">
    <property type="entry name" value="NAD(P)-bd_dom_sf"/>
</dbReference>
<keyword evidence="3 7" id="KW-0313">Glucose metabolism</keyword>
<dbReference type="InterPro" id="IPR019796">
    <property type="entry name" value="G6P_DH_AS"/>
</dbReference>
<dbReference type="AlphaFoldDB" id="A0A5B9W1Q4"/>
<feature type="region of interest" description="Disordered" evidence="8">
    <location>
        <begin position="1"/>
        <end position="20"/>
    </location>
</feature>
<dbReference type="SUPFAM" id="SSF55347">
    <property type="entry name" value="Glyceraldehyde-3-phosphate dehydrogenase-like, C-terminal domain"/>
    <property type="match status" value="1"/>
</dbReference>
<dbReference type="GO" id="GO:0005829">
    <property type="term" value="C:cytosol"/>
    <property type="evidence" value="ECO:0007669"/>
    <property type="project" value="TreeGrafter"/>
</dbReference>
<accession>A0A5B9W1Q4</accession>
<feature type="binding site" evidence="7">
    <location>
        <position position="244"/>
    </location>
    <ligand>
        <name>substrate</name>
    </ligand>
</feature>
<evidence type="ECO:0000256" key="7">
    <source>
        <dbReference type="HAMAP-Rule" id="MF_00966"/>
    </source>
</evidence>
<feature type="active site" description="Proton acceptor" evidence="7">
    <location>
        <position position="269"/>
    </location>
</feature>
<feature type="binding site" evidence="7">
    <location>
        <position position="210"/>
    </location>
    <ligand>
        <name>substrate</name>
    </ligand>
</feature>
<evidence type="ECO:0000313" key="11">
    <source>
        <dbReference type="EMBL" id="QEH34199.1"/>
    </source>
</evidence>
<proteinExistence type="inferred from homology"/>
<reference evidence="11 12" key="1">
    <citation type="submission" date="2019-08" db="EMBL/GenBank/DDBJ databases">
        <title>Deep-cultivation of Planctomycetes and their phenomic and genomic characterization uncovers novel biology.</title>
        <authorList>
            <person name="Wiegand S."/>
            <person name="Jogler M."/>
            <person name="Boedeker C."/>
            <person name="Pinto D."/>
            <person name="Vollmers J."/>
            <person name="Rivas-Marin E."/>
            <person name="Kohn T."/>
            <person name="Peeters S.H."/>
            <person name="Heuer A."/>
            <person name="Rast P."/>
            <person name="Oberbeckmann S."/>
            <person name="Bunk B."/>
            <person name="Jeske O."/>
            <person name="Meyerdierks A."/>
            <person name="Storesund J.E."/>
            <person name="Kallscheuer N."/>
            <person name="Luecker S."/>
            <person name="Lage O.M."/>
            <person name="Pohl T."/>
            <person name="Merkel B.J."/>
            <person name="Hornburger P."/>
            <person name="Mueller R.-W."/>
            <person name="Bruemmer F."/>
            <person name="Labrenz M."/>
            <person name="Spormann A.M."/>
            <person name="Op den Camp H."/>
            <person name="Overmann J."/>
            <person name="Amann R."/>
            <person name="Jetten M.S.M."/>
            <person name="Mascher T."/>
            <person name="Medema M.H."/>
            <person name="Devos D.P."/>
            <person name="Kaster A.-K."/>
            <person name="Ovreas L."/>
            <person name="Rohde M."/>
            <person name="Galperin M.Y."/>
            <person name="Jogler C."/>
        </authorList>
    </citation>
    <scope>NUCLEOTIDE SEQUENCE [LARGE SCALE GENOMIC DNA]</scope>
    <source>
        <strain evidence="11 12">OJF2</strain>
    </source>
</reference>
<name>A0A5B9W1Q4_9BACT</name>
<keyword evidence="5 7" id="KW-0560">Oxidoreductase</keyword>
<dbReference type="RefSeq" id="WP_148594156.1">
    <property type="nucleotide sequence ID" value="NZ_CP042997.1"/>
</dbReference>
<keyword evidence="4 7" id="KW-0521">NADP</keyword>
<comment type="catalytic activity">
    <reaction evidence="7">
        <text>D-glucose 6-phosphate + NADP(+) = 6-phospho-D-glucono-1,5-lactone + NADPH + H(+)</text>
        <dbReference type="Rhea" id="RHEA:15841"/>
        <dbReference type="ChEBI" id="CHEBI:15378"/>
        <dbReference type="ChEBI" id="CHEBI:57783"/>
        <dbReference type="ChEBI" id="CHEBI:57955"/>
        <dbReference type="ChEBI" id="CHEBI:58349"/>
        <dbReference type="ChEBI" id="CHEBI:61548"/>
        <dbReference type="EC" id="1.1.1.49"/>
    </reaction>
</comment>
<dbReference type="PANTHER" id="PTHR23429:SF0">
    <property type="entry name" value="GLUCOSE-6-PHOSPHATE 1-DEHYDROGENASE"/>
    <property type="match status" value="1"/>
</dbReference>
<evidence type="ECO:0000256" key="1">
    <source>
        <dbReference type="ARBA" id="ARBA00004937"/>
    </source>
</evidence>
<dbReference type="GO" id="GO:0009051">
    <property type="term" value="P:pentose-phosphate shunt, oxidative branch"/>
    <property type="evidence" value="ECO:0007669"/>
    <property type="project" value="TreeGrafter"/>
</dbReference>
<dbReference type="InterPro" id="IPR022675">
    <property type="entry name" value="G6P_DH_C"/>
</dbReference>
<evidence type="ECO:0000256" key="5">
    <source>
        <dbReference type="ARBA" id="ARBA00023002"/>
    </source>
</evidence>
<evidence type="ECO:0000256" key="2">
    <source>
        <dbReference type="ARBA" id="ARBA00009975"/>
    </source>
</evidence>
<keyword evidence="6 7" id="KW-0119">Carbohydrate metabolism</keyword>
<protein>
    <recommendedName>
        <fullName evidence="7">Glucose-6-phosphate 1-dehydrogenase</fullName>
        <shortName evidence="7">G6PD</shortName>
        <ecNumber evidence="7">1.1.1.49</ecNumber>
    </recommendedName>
</protein>
<dbReference type="PRINTS" id="PR00079">
    <property type="entry name" value="G6PDHDRGNASE"/>
</dbReference>